<dbReference type="InterPro" id="IPR036188">
    <property type="entry name" value="FAD/NAD-bd_sf"/>
</dbReference>
<protein>
    <submittedName>
        <fullName evidence="6">FAD-dependent oxidoreductase</fullName>
    </submittedName>
</protein>
<evidence type="ECO:0000313" key="7">
    <source>
        <dbReference type="Proteomes" id="UP001228044"/>
    </source>
</evidence>
<evidence type="ECO:0000256" key="1">
    <source>
        <dbReference type="ARBA" id="ARBA00022485"/>
    </source>
</evidence>
<keyword evidence="4" id="KW-0408">Iron</keyword>
<dbReference type="Pfam" id="PF12831">
    <property type="entry name" value="FAD_oxidored"/>
    <property type="match status" value="1"/>
</dbReference>
<dbReference type="Proteomes" id="UP001228044">
    <property type="component" value="Unassembled WGS sequence"/>
</dbReference>
<accession>A0ABT8DQP2</accession>
<keyword evidence="1" id="KW-0004">4Fe-4S</keyword>
<dbReference type="InterPro" id="IPR039650">
    <property type="entry name" value="HdrA-like"/>
</dbReference>
<sequence>MLKTEVAVIGASLGGVLAAWSAARAGRQVLLVAQYDWLGGQMTAQGVPPDEHRLIEQGGASRSYQDFRAAIRAHYRDSEGFTDRTAMTEGLNPGDGWVSRLCFEPEVAADYFERLLAPLVDSGRLQILRGQRAVAASRSGRRIASVTLLDGREIAADYFLDATDTGALIQLAGLPYRLGKEARAEFGESLAPETANPLDQQPITHVIALRRQASPGPVIEAPPSYAFWRAHRLPQYGHALFSEFLPGGTQGESKRFALFAASDDPQDPTLDLWRYRRIVAAHQWKPPREEVSLINWAQNDYGLQPLLDGPLSEEEVEAAARELSLCLLHWLQTEAPRADGGQGYPELQPAAGVLGTADGLAQQVYVRESRRIVGLDCLTQQRVQQPAVHEDSVGVAWYMMDMHPTCVSGQGLNAHVRPFELPLGCFIAADCDNLLPACKNLSVTHLVNACTRVHPAEWLIGEVAGALAAFALEQGLTPAQIRADADRLAALQAGLSAQGIPLHWDAALLAQLS</sequence>
<evidence type="ECO:0000256" key="4">
    <source>
        <dbReference type="ARBA" id="ARBA00023004"/>
    </source>
</evidence>
<proteinExistence type="predicted"/>
<name>A0ABT8DQP2_9BURK</name>
<keyword evidence="2" id="KW-0479">Metal-binding</keyword>
<reference evidence="6 7" key="1">
    <citation type="submission" date="2023-06" db="EMBL/GenBank/DDBJ databases">
        <title>Pelomonas sp. PFR6 16S ribosomal RNA gene Genome sequencing and assembly.</title>
        <authorList>
            <person name="Woo H."/>
        </authorList>
    </citation>
    <scope>NUCLEOTIDE SEQUENCE [LARGE SCALE GENOMIC DNA]</scope>
    <source>
        <strain evidence="6 7">PFR6</strain>
    </source>
</reference>
<gene>
    <name evidence="6" type="ORF">QWJ38_08600</name>
</gene>
<dbReference type="RefSeq" id="WP_290358637.1">
    <property type="nucleotide sequence ID" value="NZ_JAUHHC010000002.1"/>
</dbReference>
<keyword evidence="5" id="KW-0411">Iron-sulfur</keyword>
<evidence type="ECO:0000256" key="3">
    <source>
        <dbReference type="ARBA" id="ARBA00023002"/>
    </source>
</evidence>
<evidence type="ECO:0000256" key="2">
    <source>
        <dbReference type="ARBA" id="ARBA00022723"/>
    </source>
</evidence>
<organism evidence="6 7">
    <name type="scientific">Roseateles violae</name>
    <dbReference type="NCBI Taxonomy" id="3058042"/>
    <lineage>
        <taxon>Bacteria</taxon>
        <taxon>Pseudomonadati</taxon>
        <taxon>Pseudomonadota</taxon>
        <taxon>Betaproteobacteria</taxon>
        <taxon>Burkholderiales</taxon>
        <taxon>Sphaerotilaceae</taxon>
        <taxon>Roseateles</taxon>
    </lineage>
</organism>
<keyword evidence="3" id="KW-0560">Oxidoreductase</keyword>
<comment type="caution">
    <text evidence="6">The sequence shown here is derived from an EMBL/GenBank/DDBJ whole genome shotgun (WGS) entry which is preliminary data.</text>
</comment>
<dbReference type="Gene3D" id="3.40.50.720">
    <property type="entry name" value="NAD(P)-binding Rossmann-like Domain"/>
    <property type="match status" value="1"/>
</dbReference>
<dbReference type="SUPFAM" id="SSF51905">
    <property type="entry name" value="FAD/NAD(P)-binding domain"/>
    <property type="match status" value="1"/>
</dbReference>
<evidence type="ECO:0000313" key="6">
    <source>
        <dbReference type="EMBL" id="MDN3920333.1"/>
    </source>
</evidence>
<dbReference type="PANTHER" id="PTHR43498">
    <property type="entry name" value="FERREDOXIN:COB-COM HETERODISULFIDE REDUCTASE SUBUNIT A"/>
    <property type="match status" value="1"/>
</dbReference>
<dbReference type="EMBL" id="JAUHHC010000002">
    <property type="protein sequence ID" value="MDN3920333.1"/>
    <property type="molecule type" value="Genomic_DNA"/>
</dbReference>
<keyword evidence="7" id="KW-1185">Reference proteome</keyword>
<dbReference type="PANTHER" id="PTHR43498:SF1">
    <property type="entry name" value="COB--COM HETERODISULFIDE REDUCTASE IRON-SULFUR SUBUNIT A"/>
    <property type="match status" value="1"/>
</dbReference>
<evidence type="ECO:0000256" key="5">
    <source>
        <dbReference type="ARBA" id="ARBA00023014"/>
    </source>
</evidence>